<dbReference type="PANTHER" id="PTHR15139">
    <property type="entry name" value="TUBULIN FOLDING COFACTOR C"/>
    <property type="match status" value="1"/>
</dbReference>
<dbReference type="Proteomes" id="UP000037035">
    <property type="component" value="Unassembled WGS sequence"/>
</dbReference>
<accession>A0A0L6V701</accession>
<evidence type="ECO:0000313" key="3">
    <source>
        <dbReference type="Proteomes" id="UP000037035"/>
    </source>
</evidence>
<organism evidence="2 3">
    <name type="scientific">Puccinia sorghi</name>
    <dbReference type="NCBI Taxonomy" id="27349"/>
    <lineage>
        <taxon>Eukaryota</taxon>
        <taxon>Fungi</taxon>
        <taxon>Dikarya</taxon>
        <taxon>Basidiomycota</taxon>
        <taxon>Pucciniomycotina</taxon>
        <taxon>Pucciniomycetes</taxon>
        <taxon>Pucciniales</taxon>
        <taxon>Pucciniaceae</taxon>
        <taxon>Puccinia</taxon>
    </lineage>
</organism>
<dbReference type="VEuPathDB" id="FungiDB:VP01_237g10"/>
<evidence type="ECO:0000313" key="2">
    <source>
        <dbReference type="EMBL" id="KNZ56543.1"/>
    </source>
</evidence>
<gene>
    <name evidence="2" type="ORF">VP01_237g10</name>
</gene>
<dbReference type="GO" id="GO:0005737">
    <property type="term" value="C:cytoplasm"/>
    <property type="evidence" value="ECO:0007669"/>
    <property type="project" value="TreeGrafter"/>
</dbReference>
<comment type="caution">
    <text evidence="2">The sequence shown here is derived from an EMBL/GenBank/DDBJ whole genome shotgun (WGS) entry which is preliminary data.</text>
</comment>
<dbReference type="GO" id="GO:0007021">
    <property type="term" value="P:tubulin complex assembly"/>
    <property type="evidence" value="ECO:0007669"/>
    <property type="project" value="TreeGrafter"/>
</dbReference>
<dbReference type="InterPro" id="IPR027684">
    <property type="entry name" value="TBCC"/>
</dbReference>
<protein>
    <submittedName>
        <fullName evidence="2">Uncharacterized protein</fullName>
    </submittedName>
</protein>
<dbReference type="InterPro" id="IPR016098">
    <property type="entry name" value="CAP/MinC_C"/>
</dbReference>
<feature type="region of interest" description="Disordered" evidence="1">
    <location>
        <begin position="323"/>
        <end position="345"/>
    </location>
</feature>
<proteinExistence type="predicted"/>
<evidence type="ECO:0000256" key="1">
    <source>
        <dbReference type="SAM" id="MobiDB-lite"/>
    </source>
</evidence>
<dbReference type="OrthoDB" id="194775at2759"/>
<feature type="compositionally biased region" description="Polar residues" evidence="1">
    <location>
        <begin position="165"/>
        <end position="187"/>
    </location>
</feature>
<dbReference type="Gene3D" id="2.160.20.70">
    <property type="match status" value="1"/>
</dbReference>
<dbReference type="AlphaFoldDB" id="A0A0L6V701"/>
<feature type="region of interest" description="Disordered" evidence="1">
    <location>
        <begin position="122"/>
        <end position="187"/>
    </location>
</feature>
<keyword evidence="3" id="KW-1185">Reference proteome</keyword>
<dbReference type="EMBL" id="LAVV01007258">
    <property type="protein sequence ID" value="KNZ56543.1"/>
    <property type="molecule type" value="Genomic_DNA"/>
</dbReference>
<dbReference type="PANTHER" id="PTHR15139:SF0">
    <property type="entry name" value="TUBULIN-SPECIFIC CHAPERONE C"/>
    <property type="match status" value="1"/>
</dbReference>
<reference evidence="2 3" key="1">
    <citation type="submission" date="2015-08" db="EMBL/GenBank/DDBJ databases">
        <title>Next Generation Sequencing and Analysis of the Genome of Puccinia sorghi L Schw, the Causal Agent of Maize Common Rust.</title>
        <authorList>
            <person name="Rochi L."/>
            <person name="Burguener G."/>
            <person name="Darino M."/>
            <person name="Turjanski A."/>
            <person name="Kreff E."/>
            <person name="Dieguez M.J."/>
            <person name="Sacco F."/>
        </authorList>
    </citation>
    <scope>NUCLEOTIDE SEQUENCE [LARGE SCALE GENOMIC DNA]</scope>
    <source>
        <strain evidence="2 3">RO10H11247</strain>
    </source>
</reference>
<sequence>MVWVFRYSNLLTAFPSYCLHFFFGGRRRVSEDLEHDVNSTLESDQDQFQEFFARKLRLLHQFNMFINQQYPKNNHHDSPFISNFDQQRLLNVDSIYILSKTKMRHDQKLKYLEAKIVKLQQAQSWPQEDSQHPSQSKPKKFSFKKAPPSQPASHSTSAALPETDPTASTMSLPQASPTSNPLGLKPHSNNLFIRPSSPLQPLHSLALSDLSTVVLDLRPLSPHLSSLQLSRIRHAAVLAPPLSGSKSVLRPLIYLLLNWTCAHLIDLFFFLLNIQVRTYQSEDLVLLLHTRTGPVIERSTRLRIGPYPLKLFPAHSTAWFDPESSSSQHHTPQDFDCPERSTTNPSSNFEILSSSPIPFQHLSSIFLPPDTAPLELLSGCFLLPQSAENLLLF</sequence>
<dbReference type="STRING" id="27349.A0A0L6V701"/>
<dbReference type="GO" id="GO:0007023">
    <property type="term" value="P:post-chaperonin tubulin folding pathway"/>
    <property type="evidence" value="ECO:0007669"/>
    <property type="project" value="InterPro"/>
</dbReference>
<name>A0A0L6V701_9BASI</name>